<evidence type="ECO:0000313" key="2">
    <source>
        <dbReference type="EMBL" id="TCZ76153.1"/>
    </source>
</evidence>
<organism evidence="2 3">
    <name type="scientific">Paenibacillus albiflavus</name>
    <dbReference type="NCBI Taxonomy" id="2545760"/>
    <lineage>
        <taxon>Bacteria</taxon>
        <taxon>Bacillati</taxon>
        <taxon>Bacillota</taxon>
        <taxon>Bacilli</taxon>
        <taxon>Bacillales</taxon>
        <taxon>Paenibacillaceae</taxon>
        <taxon>Paenibacillus</taxon>
    </lineage>
</organism>
<feature type="region of interest" description="Disordered" evidence="1">
    <location>
        <begin position="120"/>
        <end position="140"/>
    </location>
</feature>
<dbReference type="OrthoDB" id="1821976at2"/>
<comment type="caution">
    <text evidence="2">The sequence shown here is derived from an EMBL/GenBank/DDBJ whole genome shotgun (WGS) entry which is preliminary data.</text>
</comment>
<dbReference type="EMBL" id="SKFG01000014">
    <property type="protein sequence ID" value="TCZ76153.1"/>
    <property type="molecule type" value="Genomic_DNA"/>
</dbReference>
<evidence type="ECO:0000313" key="3">
    <source>
        <dbReference type="Proteomes" id="UP000295418"/>
    </source>
</evidence>
<keyword evidence="3" id="KW-1185">Reference proteome</keyword>
<reference evidence="2 3" key="1">
    <citation type="submission" date="2019-03" db="EMBL/GenBank/DDBJ databases">
        <authorList>
            <person name="Kim M.K.M."/>
        </authorList>
    </citation>
    <scope>NUCLEOTIDE SEQUENCE [LARGE SCALE GENOMIC DNA]</scope>
    <source>
        <strain evidence="2 3">18JY21-1</strain>
    </source>
</reference>
<dbReference type="InterPro" id="IPR036390">
    <property type="entry name" value="WH_DNA-bd_sf"/>
</dbReference>
<dbReference type="Proteomes" id="UP000295418">
    <property type="component" value="Unassembled WGS sequence"/>
</dbReference>
<name>A0A4R4EAM8_9BACL</name>
<accession>A0A4R4EAM8</accession>
<dbReference type="SUPFAM" id="SSF46785">
    <property type="entry name" value="Winged helix' DNA-binding domain"/>
    <property type="match status" value="1"/>
</dbReference>
<dbReference type="AlphaFoldDB" id="A0A4R4EAM8"/>
<sequence length="307" mass="35432">MSESYPFATYSGLLEPKHYKRINKALWFFLWCISSTTKEKMDDDGVTWGLVLGGKPMKLSDLADPFEVNDKTVSRWIDILEEHHYIQVIRAPYGLIIEVRNSKKYKNRSDNNVLSEVREQTKLSDHSTIDQTEMSDHTDRNVRSNKDIIKTLSSSSDSEQHQIIDELEFKRRAKEVEDYFIIKRNSGFDINYDDEKAIRQAIADGIPVETIKSGIDKSFEKYTPKHRLDRIRTFTYCAPAIYDAWVKEKAITEPLEPVALGSITENVPSEPVALGKTSYRSKQQKELDELDRLIAEEERKLGTSRSS</sequence>
<proteinExistence type="predicted"/>
<gene>
    <name evidence="2" type="ORF">E0485_15045</name>
</gene>
<protein>
    <submittedName>
        <fullName evidence="2">Uncharacterized protein</fullName>
    </submittedName>
</protein>
<dbReference type="RefSeq" id="WP_132418879.1">
    <property type="nucleotide sequence ID" value="NZ_SKFG01000014.1"/>
</dbReference>
<evidence type="ECO:0000256" key="1">
    <source>
        <dbReference type="SAM" id="MobiDB-lite"/>
    </source>
</evidence>